<dbReference type="EMBL" id="VJMH01007285">
    <property type="protein sequence ID" value="KAF0684444.1"/>
    <property type="molecule type" value="Genomic_DNA"/>
</dbReference>
<keyword evidence="4" id="KW-1185">Reference proteome</keyword>
<evidence type="ECO:0000313" key="4">
    <source>
        <dbReference type="Proteomes" id="UP000332933"/>
    </source>
</evidence>
<reference evidence="2" key="2">
    <citation type="submission" date="2019-06" db="EMBL/GenBank/DDBJ databases">
        <title>Genomics analysis of Aphanomyces spp. identifies a new class of oomycete effector associated with host adaptation.</title>
        <authorList>
            <person name="Gaulin E."/>
        </authorList>
    </citation>
    <scope>NUCLEOTIDE SEQUENCE</scope>
    <source>
        <strain evidence="2">CBS 578.67</strain>
    </source>
</reference>
<organism evidence="3 4">
    <name type="scientific">Aphanomyces stellatus</name>
    <dbReference type="NCBI Taxonomy" id="120398"/>
    <lineage>
        <taxon>Eukaryota</taxon>
        <taxon>Sar</taxon>
        <taxon>Stramenopiles</taxon>
        <taxon>Oomycota</taxon>
        <taxon>Saprolegniomycetes</taxon>
        <taxon>Saprolegniales</taxon>
        <taxon>Verrucalvaceae</taxon>
        <taxon>Aphanomyces</taxon>
    </lineage>
</organism>
<gene>
    <name evidence="3" type="primary">Aste57867_23585</name>
    <name evidence="2" type="ORF">As57867_023514</name>
    <name evidence="3" type="ORF">ASTE57867_23585</name>
</gene>
<dbReference type="OrthoDB" id="68488at2759"/>
<name>A0A485LN77_9STRA</name>
<dbReference type="AlphaFoldDB" id="A0A485LN77"/>
<dbReference type="Proteomes" id="UP000332933">
    <property type="component" value="Unassembled WGS sequence"/>
</dbReference>
<sequence>MFAGTFPSLAPDEIAAHAPLTARHVVLSLISYFLFFTDIPRSGYGFKTVPYPVVSTNQYSLYGPYNYPVTKIERNSTTGPYVALDSKGGSVPGVDLWLYKFDTTSVGMRAMMHHFAPDAWDPCLAYKTTCASPLLDIETVFNMLDGLITILAARDSPMLLRVESYFLDKIYDVFAPFAYREKYRQSIQGHVFNHPANKSVCQPVMENTRPLFCQLSWSNYTRLGASPAAAMQVADFIQAKAQSYSLRPNQTLQLLLLENTVDNTPDTGGVIDTGIRNFDIVTLFRVQTCDGPCVTTTIEDYRFEGGILTTNTLSWYRTLRLLRFIGQLYHVLRVFALLIGCYLLLRDGSTFSSASVTTKLVEVLKLGLRVPCQVVVYGSWFPIALFVVAHTIDSTMLYQFSASEWTSILGAISYSPVEMMTIVTCHMRNVWLLCLVSKLHLLSYPIPSLALHGVPGVRGYAFISASFFSIFLGIRLKSLRSTELLHVVVVPPSPHLGTLKTVTSPPFVVSNGGLWLDLKLLLVAGFVVLVLLRMKFHNVLHVPTFIPHGALVCGSPLPFSTSWFGSLLDPAKVNAKERVGVVLSLSRSRNIVSVLMNLTWMTDPVLYIYVLWEAPMVYVYEHKATKATFLHPLPPKLMAAWKHEDADSFQLIGKHHLMGLPWPDRLYLE</sequence>
<reference evidence="3 4" key="1">
    <citation type="submission" date="2019-03" db="EMBL/GenBank/DDBJ databases">
        <authorList>
            <person name="Gaulin E."/>
            <person name="Dumas B."/>
        </authorList>
    </citation>
    <scope>NUCLEOTIDE SEQUENCE [LARGE SCALE GENOMIC DNA]</scope>
    <source>
        <strain evidence="3">CBS 568.67</strain>
    </source>
</reference>
<dbReference type="EMBL" id="CAADRA010007311">
    <property type="protein sequence ID" value="VFU00230.1"/>
    <property type="molecule type" value="Genomic_DNA"/>
</dbReference>
<feature type="transmembrane region" description="Helical" evidence="1">
    <location>
        <begin position="514"/>
        <end position="532"/>
    </location>
</feature>
<keyword evidence="1" id="KW-0472">Membrane</keyword>
<protein>
    <submittedName>
        <fullName evidence="3">Aste57867_23585 protein</fullName>
    </submittedName>
</protein>
<evidence type="ECO:0000256" key="1">
    <source>
        <dbReference type="SAM" id="Phobius"/>
    </source>
</evidence>
<feature type="transmembrane region" description="Helical" evidence="1">
    <location>
        <begin position="328"/>
        <end position="345"/>
    </location>
</feature>
<accession>A0A485LN77</accession>
<keyword evidence="1" id="KW-0812">Transmembrane</keyword>
<proteinExistence type="predicted"/>
<feature type="transmembrane region" description="Helical" evidence="1">
    <location>
        <begin position="457"/>
        <end position="476"/>
    </location>
</feature>
<keyword evidence="1" id="KW-1133">Transmembrane helix</keyword>
<evidence type="ECO:0000313" key="2">
    <source>
        <dbReference type="EMBL" id="KAF0684444.1"/>
    </source>
</evidence>
<feature type="transmembrane region" description="Helical" evidence="1">
    <location>
        <begin position="366"/>
        <end position="392"/>
    </location>
</feature>
<evidence type="ECO:0000313" key="3">
    <source>
        <dbReference type="EMBL" id="VFU00230.1"/>
    </source>
</evidence>